<gene>
    <name evidence="3" type="primary">dgcN</name>
    <name evidence="3" type="ORF">ACFSM5_04645</name>
</gene>
<keyword evidence="4" id="KW-1185">Reference proteome</keyword>
<name>A0ABW5DS96_9PROT</name>
<reference evidence="4" key="1">
    <citation type="journal article" date="2019" name="Int. J. Syst. Evol. Microbiol.">
        <title>The Global Catalogue of Microorganisms (GCM) 10K type strain sequencing project: providing services to taxonomists for standard genome sequencing and annotation.</title>
        <authorList>
            <consortium name="The Broad Institute Genomics Platform"/>
            <consortium name="The Broad Institute Genome Sequencing Center for Infectious Disease"/>
            <person name="Wu L."/>
            <person name="Ma J."/>
        </authorList>
    </citation>
    <scope>NUCLEOTIDE SEQUENCE [LARGE SCALE GENOMIC DNA]</scope>
    <source>
        <strain evidence="4">CGMCC 1.19062</strain>
    </source>
</reference>
<dbReference type="PANTHER" id="PTHR40690:SF1">
    <property type="entry name" value="DUF1611 DOMAIN-CONTAINING PROTEIN"/>
    <property type="match status" value="1"/>
</dbReference>
<dbReference type="EMBL" id="JBHUIP010000003">
    <property type="protein sequence ID" value="MFD2262165.1"/>
    <property type="molecule type" value="Genomic_DNA"/>
</dbReference>
<protein>
    <submittedName>
        <fullName evidence="3">N-acetyltransferase DgcN</fullName>
    </submittedName>
</protein>
<dbReference type="Pfam" id="PF07755">
    <property type="entry name" value="DUF1611"/>
    <property type="match status" value="1"/>
</dbReference>
<dbReference type="InterPro" id="IPR035402">
    <property type="entry name" value="DgcN-like_N"/>
</dbReference>
<dbReference type="RefSeq" id="WP_379875081.1">
    <property type="nucleotide sequence ID" value="NZ_JBHUIP010000003.1"/>
</dbReference>
<dbReference type="Gene3D" id="3.40.50.720">
    <property type="entry name" value="NAD(P)-binding Rossmann-like Domain"/>
    <property type="match status" value="1"/>
</dbReference>
<comment type="caution">
    <text evidence="3">The sequence shown here is derived from an EMBL/GenBank/DDBJ whole genome shotgun (WGS) entry which is preliminary data.</text>
</comment>
<dbReference type="InterPro" id="IPR035086">
    <property type="entry name" value="DgcN-like_C"/>
</dbReference>
<dbReference type="SUPFAM" id="SSF52540">
    <property type="entry name" value="P-loop containing nucleoside triphosphate hydrolases"/>
    <property type="match status" value="1"/>
</dbReference>
<dbReference type="Proteomes" id="UP001597295">
    <property type="component" value="Unassembled WGS sequence"/>
</dbReference>
<dbReference type="PANTHER" id="PTHR40690">
    <property type="entry name" value="GLL3100 PROTEIN"/>
    <property type="match status" value="1"/>
</dbReference>
<feature type="domain" description="D-glutamate N-acetyltransferase-like N-terminal" evidence="2">
    <location>
        <begin position="47"/>
        <end position="124"/>
    </location>
</feature>
<dbReference type="Gene3D" id="3.40.50.300">
    <property type="entry name" value="P-loop containing nucleotide triphosphate hydrolases"/>
    <property type="match status" value="1"/>
</dbReference>
<dbReference type="InterPro" id="IPR011669">
    <property type="entry name" value="DgcN-like"/>
</dbReference>
<evidence type="ECO:0000313" key="3">
    <source>
        <dbReference type="EMBL" id="MFD2262165.1"/>
    </source>
</evidence>
<evidence type="ECO:0000259" key="1">
    <source>
        <dbReference type="Pfam" id="PF07755"/>
    </source>
</evidence>
<sequence length="344" mass="36129">MQINPPYLMFLGDVHDQLAAKTAQGIVDWRAEWCVGQLRLPNCKADLGIADMTIAGAKAKGVKTLIVGVANAGGVLPDHWTSVIVEAIEAGMDVASGLHTKLGSKPEIAAAAAKHGRTLFDVRHSDMTFATGKGDKRPGLRLLTVGTDCSAGKKYTALALEKEMRARGLDADFRATGQTGVFISGRGCAIDAVVADFISGAVEWIAPAADANHWDLIEGQGSLFHPSFAGVSMGLLHGAQPDAFVVCHEPTRTTMRGVKTPLPSIADVIDLTLRCGKLTNPAIKPLGIAVNTKALGEAEAKKYLADLSAEYGLPATDPIRFGVGVLVDKLVADYPQSGKLARVG</sequence>
<evidence type="ECO:0000259" key="2">
    <source>
        <dbReference type="Pfam" id="PF17396"/>
    </source>
</evidence>
<proteinExistence type="predicted"/>
<evidence type="ECO:0000313" key="4">
    <source>
        <dbReference type="Proteomes" id="UP001597295"/>
    </source>
</evidence>
<dbReference type="Pfam" id="PF17396">
    <property type="entry name" value="DUF1611_N"/>
    <property type="match status" value="1"/>
</dbReference>
<feature type="domain" description="D-glutamate N-acetyltransferase-like C-terminal" evidence="1">
    <location>
        <begin position="129"/>
        <end position="327"/>
    </location>
</feature>
<dbReference type="NCBIfam" id="NF041892">
    <property type="entry name" value="DgcN"/>
    <property type="match status" value="1"/>
</dbReference>
<dbReference type="InterPro" id="IPR027417">
    <property type="entry name" value="P-loop_NTPase"/>
</dbReference>
<organism evidence="3 4">
    <name type="scientific">Lacibacterium aquatile</name>
    <dbReference type="NCBI Taxonomy" id="1168082"/>
    <lineage>
        <taxon>Bacteria</taxon>
        <taxon>Pseudomonadati</taxon>
        <taxon>Pseudomonadota</taxon>
        <taxon>Alphaproteobacteria</taxon>
        <taxon>Rhodospirillales</taxon>
        <taxon>Rhodospirillaceae</taxon>
    </lineage>
</organism>
<dbReference type="PIRSF" id="PIRSF026760">
    <property type="entry name" value="UCP026760"/>
    <property type="match status" value="1"/>
</dbReference>
<accession>A0ABW5DS96</accession>